<dbReference type="GO" id="GO:0043937">
    <property type="term" value="P:regulation of sporulation"/>
    <property type="evidence" value="ECO:0007669"/>
    <property type="project" value="InterPro"/>
</dbReference>
<dbReference type="Proteomes" id="UP000198935">
    <property type="component" value="Unassembled WGS sequence"/>
</dbReference>
<name>A0A1H3QXT7_9BACI</name>
<dbReference type="AlphaFoldDB" id="A0A1H3QXT7"/>
<dbReference type="InterPro" id="IPR037208">
    <property type="entry name" value="Spo0E-like_sf"/>
</dbReference>
<dbReference type="Pfam" id="PF09388">
    <property type="entry name" value="SpoOE-like"/>
    <property type="match status" value="1"/>
</dbReference>
<dbReference type="GO" id="GO:0046983">
    <property type="term" value="F:protein dimerization activity"/>
    <property type="evidence" value="ECO:0007669"/>
    <property type="project" value="InterPro"/>
</dbReference>
<organism evidence="1 2">
    <name type="scientific">Evansella caseinilytica</name>
    <dbReference type="NCBI Taxonomy" id="1503961"/>
    <lineage>
        <taxon>Bacteria</taxon>
        <taxon>Bacillati</taxon>
        <taxon>Bacillota</taxon>
        <taxon>Bacilli</taxon>
        <taxon>Bacillales</taxon>
        <taxon>Bacillaceae</taxon>
        <taxon>Evansella</taxon>
    </lineage>
</organism>
<dbReference type="PANTHER" id="PTHR41263">
    <property type="entry name" value="ASPARTYL-PHOSPHATE PHOSPHATASE YISI"/>
    <property type="match status" value="1"/>
</dbReference>
<dbReference type="InterPro" id="IPR053028">
    <property type="entry name" value="Spo0E-like_phosphatase"/>
</dbReference>
<keyword evidence="2" id="KW-1185">Reference proteome</keyword>
<gene>
    <name evidence="1" type="ORF">SAMN05421736_10784</name>
</gene>
<dbReference type="PANTHER" id="PTHR41263:SF1">
    <property type="entry name" value="ASPARTYL-PHOSPHATE PHOSPHATASE YISI"/>
    <property type="match status" value="1"/>
</dbReference>
<dbReference type="Gene3D" id="4.10.280.10">
    <property type="entry name" value="Helix-loop-helix DNA-binding domain"/>
    <property type="match status" value="1"/>
</dbReference>
<protein>
    <submittedName>
        <fullName evidence="1">Stage 0 sporulation regulatory protein</fullName>
    </submittedName>
</protein>
<proteinExistence type="predicted"/>
<evidence type="ECO:0000313" key="1">
    <source>
        <dbReference type="EMBL" id="SDZ17778.1"/>
    </source>
</evidence>
<dbReference type="EMBL" id="FNPI01000007">
    <property type="protein sequence ID" value="SDZ17778.1"/>
    <property type="molecule type" value="Genomic_DNA"/>
</dbReference>
<sequence length="69" mass="8156">MGIQYYLKRQMEVKRKQMIRAAYDSGFTSQETVQYSQELDHLMNIYRRLTSGNSAHHMTKVPELLGYVN</sequence>
<evidence type="ECO:0000313" key="2">
    <source>
        <dbReference type="Proteomes" id="UP000198935"/>
    </source>
</evidence>
<dbReference type="SUPFAM" id="SSF140500">
    <property type="entry name" value="BAS1536-like"/>
    <property type="match status" value="1"/>
</dbReference>
<dbReference type="InterPro" id="IPR018540">
    <property type="entry name" value="Spo0E-like"/>
</dbReference>
<reference evidence="2" key="1">
    <citation type="submission" date="2016-10" db="EMBL/GenBank/DDBJ databases">
        <authorList>
            <person name="Varghese N."/>
            <person name="Submissions S."/>
        </authorList>
    </citation>
    <scope>NUCLEOTIDE SEQUENCE [LARGE SCALE GENOMIC DNA]</scope>
    <source>
        <strain evidence="2">SP</strain>
    </source>
</reference>
<accession>A0A1H3QXT7</accession>
<dbReference type="InterPro" id="IPR036638">
    <property type="entry name" value="HLH_DNA-bd_sf"/>
</dbReference>
<dbReference type="OrthoDB" id="2973153at2"/>